<gene>
    <name evidence="1" type="ORF">BAY32_11275</name>
</gene>
<evidence type="ECO:0000313" key="2">
    <source>
        <dbReference type="Proteomes" id="UP000190816"/>
    </source>
</evidence>
<proteinExistence type="predicted"/>
<accession>A0AAJ3TNP7</accession>
<dbReference type="AlphaFoldDB" id="A0AAJ3TNP7"/>
<dbReference type="RefSeq" id="WP_078402603.1">
    <property type="nucleotide sequence ID" value="NZ_CP016377.1"/>
</dbReference>
<protein>
    <submittedName>
        <fullName evidence="1">Uncharacterized protein</fullName>
    </submittedName>
</protein>
<evidence type="ECO:0000313" key="1">
    <source>
        <dbReference type="EMBL" id="OPB73616.1"/>
    </source>
</evidence>
<dbReference type="Proteomes" id="UP000190816">
    <property type="component" value="Unassembled WGS sequence"/>
</dbReference>
<reference evidence="1 2" key="1">
    <citation type="submission" date="2016-06" db="EMBL/GenBank/DDBJ databases">
        <authorList>
            <person name="Nicholson A.C."/>
        </authorList>
    </citation>
    <scope>NUCLEOTIDE SEQUENCE [LARGE SCALE GENOMIC DNA]</scope>
    <source>
        <strain evidence="1 2">G4123</strain>
    </source>
</reference>
<name>A0AAJ3TNP7_9FLAO</name>
<sequence length="147" mass="16686">MSPNELRELLAEMKAEVTEINKTWGVIDDTYLGNTLHNKSKEDNIYLVGVLPSYGSEGTSADNVKQNTVCQFLILEKTGYSELTPDQFWEVFERTYQVVEKIKKIILRKASEECIPYLSDIDVNSINIDPVTHKSECNGYSIAFEIA</sequence>
<dbReference type="KEGG" id="ego:BBD34_04945"/>
<comment type="caution">
    <text evidence="1">The sequence shown here is derived from an EMBL/GenBank/DDBJ whole genome shotgun (WGS) entry which is preliminary data.</text>
</comment>
<organism evidence="1 2">
    <name type="scientific">Elizabethkingia ursingii</name>
    <dbReference type="NCBI Taxonomy" id="1756150"/>
    <lineage>
        <taxon>Bacteria</taxon>
        <taxon>Pseudomonadati</taxon>
        <taxon>Bacteroidota</taxon>
        <taxon>Flavobacteriia</taxon>
        <taxon>Flavobacteriales</taxon>
        <taxon>Weeksellaceae</taxon>
        <taxon>Elizabethkingia</taxon>
    </lineage>
</organism>
<dbReference type="EMBL" id="MAIC01000016">
    <property type="protein sequence ID" value="OPB73616.1"/>
    <property type="molecule type" value="Genomic_DNA"/>
</dbReference>